<dbReference type="EMBL" id="JAWDJX010000012">
    <property type="protein sequence ID" value="KAK3054257.1"/>
    <property type="molecule type" value="Genomic_DNA"/>
</dbReference>
<organism evidence="9 10">
    <name type="scientific">Extremus antarcticus</name>
    <dbReference type="NCBI Taxonomy" id="702011"/>
    <lineage>
        <taxon>Eukaryota</taxon>
        <taxon>Fungi</taxon>
        <taxon>Dikarya</taxon>
        <taxon>Ascomycota</taxon>
        <taxon>Pezizomycotina</taxon>
        <taxon>Dothideomycetes</taxon>
        <taxon>Dothideomycetidae</taxon>
        <taxon>Mycosphaerellales</taxon>
        <taxon>Extremaceae</taxon>
        <taxon>Extremus</taxon>
    </lineage>
</organism>
<dbReference type="CDD" id="cd17502">
    <property type="entry name" value="MFS_Azr1_MDR_like"/>
    <property type="match status" value="1"/>
</dbReference>
<feature type="transmembrane region" description="Helical" evidence="7">
    <location>
        <begin position="208"/>
        <end position="227"/>
    </location>
</feature>
<feature type="transmembrane region" description="Helical" evidence="7">
    <location>
        <begin position="441"/>
        <end position="461"/>
    </location>
</feature>
<feature type="transmembrane region" description="Helical" evidence="7">
    <location>
        <begin position="50"/>
        <end position="75"/>
    </location>
</feature>
<gene>
    <name evidence="9" type="ORF">LTR09_004525</name>
</gene>
<accession>A0AAJ0DPB4</accession>
<feature type="transmembrane region" description="Helical" evidence="7">
    <location>
        <begin position="317"/>
        <end position="338"/>
    </location>
</feature>
<dbReference type="InterPro" id="IPR020846">
    <property type="entry name" value="MFS_dom"/>
</dbReference>
<protein>
    <recommendedName>
        <fullName evidence="8">Major facilitator superfamily (MFS) profile domain-containing protein</fullName>
    </recommendedName>
</protein>
<evidence type="ECO:0000256" key="2">
    <source>
        <dbReference type="ARBA" id="ARBA00007520"/>
    </source>
</evidence>
<dbReference type="Gene3D" id="1.20.1720.10">
    <property type="entry name" value="Multidrug resistance protein D"/>
    <property type="match status" value="1"/>
</dbReference>
<dbReference type="InterPro" id="IPR036259">
    <property type="entry name" value="MFS_trans_sf"/>
</dbReference>
<dbReference type="Gene3D" id="1.20.1250.20">
    <property type="entry name" value="MFS general substrate transporter like domains"/>
    <property type="match status" value="1"/>
</dbReference>
<evidence type="ECO:0000313" key="9">
    <source>
        <dbReference type="EMBL" id="KAK3054257.1"/>
    </source>
</evidence>
<feature type="transmembrane region" description="Helical" evidence="7">
    <location>
        <begin position="350"/>
        <end position="371"/>
    </location>
</feature>
<keyword evidence="10" id="KW-1185">Reference proteome</keyword>
<evidence type="ECO:0000256" key="5">
    <source>
        <dbReference type="ARBA" id="ARBA00023136"/>
    </source>
</evidence>
<evidence type="ECO:0000256" key="4">
    <source>
        <dbReference type="ARBA" id="ARBA00022989"/>
    </source>
</evidence>
<proteinExistence type="inferred from homology"/>
<evidence type="ECO:0000259" key="8">
    <source>
        <dbReference type="PROSITE" id="PS50850"/>
    </source>
</evidence>
<keyword evidence="3 7" id="KW-0812">Transmembrane</keyword>
<feature type="transmembrane region" description="Helical" evidence="7">
    <location>
        <begin position="278"/>
        <end position="297"/>
    </location>
</feature>
<dbReference type="AlphaFoldDB" id="A0AAJ0DPB4"/>
<dbReference type="PROSITE" id="PS50850">
    <property type="entry name" value="MFS"/>
    <property type="match status" value="1"/>
</dbReference>
<evidence type="ECO:0000256" key="6">
    <source>
        <dbReference type="SAM" id="MobiDB-lite"/>
    </source>
</evidence>
<evidence type="ECO:0000313" key="10">
    <source>
        <dbReference type="Proteomes" id="UP001271007"/>
    </source>
</evidence>
<dbReference type="Pfam" id="PF07690">
    <property type="entry name" value="MFS_1"/>
    <property type="match status" value="1"/>
</dbReference>
<keyword evidence="5 7" id="KW-0472">Membrane</keyword>
<feature type="transmembrane region" description="Helical" evidence="7">
    <location>
        <begin position="247"/>
        <end position="266"/>
    </location>
</feature>
<evidence type="ECO:0000256" key="7">
    <source>
        <dbReference type="SAM" id="Phobius"/>
    </source>
</evidence>
<sequence length="541" mass="58054">MSSSASISSDAQKDTHEKDAAAAASQPVDVEKQPAEPTPDQPEYVTGLKLWIMMSGVTLVCFVMLLDMSIVSTAIPKITSEFHSLANVGWYGAAYQLASATLQPLSGKVYMNFSLKWTFFAFFVVFEIGSLLCGVATSSNMLIVGRAVAGMGTSGLQNGALTIISNAAPMHKRPMLMGIVVGVGQIGLVAGPLIGGVLTEFATWRWCFYINLPIGAVVALFLVFVRVPEQVVKPPARSVLPTLHKKLDLIGFAIFAPASIMLLLAVQWGGVTYLWDSSVVIGLICGAVATAFVWGGWNYHKKDAALIPFSMLRMRKVWTSCLVGGTLGAAMFCSSYYMPIYFQGVRNKSPAISGVYLLPAILPQLFAGILMGKMLGVWGYYLPWMVSSGVLQVIAYSLLATLKPHSSTGEWVGYQIIGGVGRGIGMIPVAMSLLIATQTYFGALALSFADTIFINSLRSIVRNTVGGDNANAIAHAGAYAFRSIVPEGDLPAVLLAYSKSINRVFYMCIGLAVVCFVVSWGLGWVDIRQKGDKEKGKSEEK</sequence>
<dbReference type="GO" id="GO:0005886">
    <property type="term" value="C:plasma membrane"/>
    <property type="evidence" value="ECO:0007669"/>
    <property type="project" value="TreeGrafter"/>
</dbReference>
<dbReference type="Proteomes" id="UP001271007">
    <property type="component" value="Unassembled WGS sequence"/>
</dbReference>
<comment type="subcellular location">
    <subcellularLocation>
        <location evidence="1">Membrane</location>
        <topology evidence="1">Multi-pass membrane protein</topology>
    </subcellularLocation>
</comment>
<dbReference type="PANTHER" id="PTHR23501">
    <property type="entry name" value="MAJOR FACILITATOR SUPERFAMILY"/>
    <property type="match status" value="1"/>
</dbReference>
<dbReference type="GO" id="GO:0022857">
    <property type="term" value="F:transmembrane transporter activity"/>
    <property type="evidence" value="ECO:0007669"/>
    <property type="project" value="InterPro"/>
</dbReference>
<keyword evidence="4 7" id="KW-1133">Transmembrane helix</keyword>
<feature type="transmembrane region" description="Helical" evidence="7">
    <location>
        <begin position="378"/>
        <end position="399"/>
    </location>
</feature>
<feature type="transmembrane region" description="Helical" evidence="7">
    <location>
        <begin position="504"/>
        <end position="525"/>
    </location>
</feature>
<feature type="transmembrane region" description="Helical" evidence="7">
    <location>
        <begin position="176"/>
        <end position="196"/>
    </location>
</feature>
<reference evidence="9" key="1">
    <citation type="submission" date="2023-04" db="EMBL/GenBank/DDBJ databases">
        <title>Black Yeasts Isolated from many extreme environments.</title>
        <authorList>
            <person name="Coleine C."/>
            <person name="Stajich J.E."/>
            <person name="Selbmann L."/>
        </authorList>
    </citation>
    <scope>NUCLEOTIDE SEQUENCE</scope>
    <source>
        <strain evidence="9">CCFEE 5312</strain>
    </source>
</reference>
<feature type="transmembrane region" description="Helical" evidence="7">
    <location>
        <begin position="411"/>
        <end position="434"/>
    </location>
</feature>
<dbReference type="SUPFAM" id="SSF103473">
    <property type="entry name" value="MFS general substrate transporter"/>
    <property type="match status" value="1"/>
</dbReference>
<dbReference type="PANTHER" id="PTHR23501:SF193">
    <property type="entry name" value="MULTIDRUG TRANSPORTER, PUTATIVE (AFU_ORTHOLOGUE AFUA_8G00940)-RELATED"/>
    <property type="match status" value="1"/>
</dbReference>
<evidence type="ECO:0000256" key="1">
    <source>
        <dbReference type="ARBA" id="ARBA00004141"/>
    </source>
</evidence>
<comment type="similarity">
    <text evidence="2">Belongs to the major facilitator superfamily. TCR/Tet family.</text>
</comment>
<evidence type="ECO:0000256" key="3">
    <source>
        <dbReference type="ARBA" id="ARBA00022692"/>
    </source>
</evidence>
<dbReference type="InterPro" id="IPR011701">
    <property type="entry name" value="MFS"/>
</dbReference>
<feature type="domain" description="Major facilitator superfamily (MFS) profile" evidence="8">
    <location>
        <begin position="53"/>
        <end position="527"/>
    </location>
</feature>
<feature type="compositionally biased region" description="Basic and acidic residues" evidence="6">
    <location>
        <begin position="11"/>
        <end position="20"/>
    </location>
</feature>
<feature type="transmembrane region" description="Helical" evidence="7">
    <location>
        <begin position="117"/>
        <end position="137"/>
    </location>
</feature>
<feature type="region of interest" description="Disordered" evidence="6">
    <location>
        <begin position="1"/>
        <end position="41"/>
    </location>
</feature>
<name>A0AAJ0DPB4_9PEZI</name>
<comment type="caution">
    <text evidence="9">The sequence shown here is derived from an EMBL/GenBank/DDBJ whole genome shotgun (WGS) entry which is preliminary data.</text>
</comment>